<keyword evidence="9 14" id="KW-0472">Membrane</keyword>
<evidence type="ECO:0000256" key="1">
    <source>
        <dbReference type="ARBA" id="ARBA00004651"/>
    </source>
</evidence>
<dbReference type="EMBL" id="JAPAAF010000031">
    <property type="protein sequence ID" value="MCW0484202.1"/>
    <property type="molecule type" value="Genomic_DNA"/>
</dbReference>
<evidence type="ECO:0000256" key="9">
    <source>
        <dbReference type="ARBA" id="ARBA00023136"/>
    </source>
</evidence>
<dbReference type="GO" id="GO:0005886">
    <property type="term" value="C:plasma membrane"/>
    <property type="evidence" value="ECO:0007669"/>
    <property type="project" value="UniProtKB-SubCell"/>
</dbReference>
<keyword evidence="14" id="KW-0133">Cell shape</keyword>
<comment type="caution">
    <text evidence="15">The sequence shown here is derived from an EMBL/GenBank/DDBJ whole genome shotgun (WGS) entry which is preliminary data.</text>
</comment>
<comment type="subcellular location">
    <subcellularLocation>
        <location evidence="1 14">Cell membrane</location>
        <topology evidence="1 14">Multi-pass membrane protein</topology>
    </subcellularLocation>
</comment>
<proteinExistence type="inferred from homology"/>
<name>A0AA42CAS4_9BACT</name>
<keyword evidence="10 14" id="KW-0046">Antibiotic resistance</keyword>
<evidence type="ECO:0000256" key="14">
    <source>
        <dbReference type="HAMAP-Rule" id="MF_01006"/>
    </source>
</evidence>
<dbReference type="HAMAP" id="MF_01006">
    <property type="entry name" value="Undec_diphosphatase"/>
    <property type="match status" value="1"/>
</dbReference>
<dbReference type="PANTHER" id="PTHR30622:SF3">
    <property type="entry name" value="UNDECAPRENYL-DIPHOSPHATASE"/>
    <property type="match status" value="1"/>
</dbReference>
<dbReference type="NCBIfam" id="NF001390">
    <property type="entry name" value="PRK00281.1-4"/>
    <property type="match status" value="1"/>
</dbReference>
<keyword evidence="14" id="KW-0573">Peptidoglycan synthesis</keyword>
<dbReference type="GO" id="GO:0071555">
    <property type="term" value="P:cell wall organization"/>
    <property type="evidence" value="ECO:0007669"/>
    <property type="project" value="UniProtKB-KW"/>
</dbReference>
<organism evidence="15 16">
    <name type="scientific">Gaoshiqia sediminis</name>
    <dbReference type="NCBI Taxonomy" id="2986998"/>
    <lineage>
        <taxon>Bacteria</taxon>
        <taxon>Pseudomonadati</taxon>
        <taxon>Bacteroidota</taxon>
        <taxon>Bacteroidia</taxon>
        <taxon>Marinilabiliales</taxon>
        <taxon>Prolixibacteraceae</taxon>
        <taxon>Gaoshiqia</taxon>
    </lineage>
</organism>
<dbReference type="AlphaFoldDB" id="A0AA42CAS4"/>
<evidence type="ECO:0000256" key="7">
    <source>
        <dbReference type="ARBA" id="ARBA00022801"/>
    </source>
</evidence>
<dbReference type="EC" id="3.6.1.27" evidence="3 14"/>
<accession>A0AA42CAS4</accession>
<comment type="similarity">
    <text evidence="2 14">Belongs to the UppP family.</text>
</comment>
<feature type="transmembrane region" description="Helical" evidence="14">
    <location>
        <begin position="148"/>
        <end position="174"/>
    </location>
</feature>
<evidence type="ECO:0000256" key="3">
    <source>
        <dbReference type="ARBA" id="ARBA00012374"/>
    </source>
</evidence>
<evidence type="ECO:0000256" key="13">
    <source>
        <dbReference type="ARBA" id="ARBA00047594"/>
    </source>
</evidence>
<feature type="transmembrane region" description="Helical" evidence="14">
    <location>
        <begin position="186"/>
        <end position="203"/>
    </location>
</feature>
<gene>
    <name evidence="14" type="primary">uppP</name>
    <name evidence="15" type="ORF">N2K84_15785</name>
</gene>
<dbReference type="PANTHER" id="PTHR30622">
    <property type="entry name" value="UNDECAPRENYL-DIPHOSPHATASE"/>
    <property type="match status" value="1"/>
</dbReference>
<sequence length="266" mass="29844">MLWELIKAIILGIVEGLTEFLPVSSTGHLILVNQWLSYSDEFTVLFDVFIQLGAILAVIIYFRNEIFPPNPAHMIKKEFLLFWSKILTAFVPAVICGLLFASFIEERLFNVLTVSISLFAGGVLLILLDRKERTGKVFSVQEMSYQTALYIGLFQCLAMVPGTSRSAATIIGALVLGCSRKLAAEFSFYLAIPTILAASVYSLAKSQAHFNLNNFLILATGFIVTFFVAMAVIKFLMSFIKKHSFVAFGYYRIALAIIFFVWLYHQ</sequence>
<dbReference type="Pfam" id="PF02673">
    <property type="entry name" value="BacA"/>
    <property type="match status" value="1"/>
</dbReference>
<comment type="function">
    <text evidence="14">Catalyzes the dephosphorylation of undecaprenyl diphosphate (UPP). Confers resistance to bacitracin.</text>
</comment>
<evidence type="ECO:0000256" key="2">
    <source>
        <dbReference type="ARBA" id="ARBA00010621"/>
    </source>
</evidence>
<dbReference type="NCBIfam" id="NF001389">
    <property type="entry name" value="PRK00281.1-2"/>
    <property type="match status" value="1"/>
</dbReference>
<feature type="transmembrane region" description="Helical" evidence="14">
    <location>
        <begin position="82"/>
        <end position="101"/>
    </location>
</feature>
<dbReference type="GO" id="GO:0046677">
    <property type="term" value="P:response to antibiotic"/>
    <property type="evidence" value="ECO:0007669"/>
    <property type="project" value="UniProtKB-UniRule"/>
</dbReference>
<keyword evidence="8 14" id="KW-1133">Transmembrane helix</keyword>
<keyword evidence="16" id="KW-1185">Reference proteome</keyword>
<evidence type="ECO:0000256" key="4">
    <source>
        <dbReference type="ARBA" id="ARBA00021581"/>
    </source>
</evidence>
<protein>
    <recommendedName>
        <fullName evidence="4 14">Undecaprenyl-diphosphatase</fullName>
        <ecNumber evidence="3 14">3.6.1.27</ecNumber>
    </recommendedName>
    <alternativeName>
        <fullName evidence="12 14">Bacitracin resistance protein</fullName>
    </alternativeName>
    <alternativeName>
        <fullName evidence="11 14">Undecaprenyl pyrophosphate phosphatase</fullName>
    </alternativeName>
</protein>
<dbReference type="Proteomes" id="UP001163821">
    <property type="component" value="Unassembled WGS sequence"/>
</dbReference>
<keyword evidence="7 14" id="KW-0378">Hydrolase</keyword>
<dbReference type="InterPro" id="IPR003824">
    <property type="entry name" value="UppP"/>
</dbReference>
<dbReference type="NCBIfam" id="TIGR00753">
    <property type="entry name" value="undec_PP_bacA"/>
    <property type="match status" value="1"/>
</dbReference>
<evidence type="ECO:0000256" key="12">
    <source>
        <dbReference type="ARBA" id="ARBA00032932"/>
    </source>
</evidence>
<feature type="transmembrane region" description="Helical" evidence="14">
    <location>
        <begin position="44"/>
        <end position="62"/>
    </location>
</feature>
<dbReference type="GO" id="GO:0009252">
    <property type="term" value="P:peptidoglycan biosynthetic process"/>
    <property type="evidence" value="ECO:0007669"/>
    <property type="project" value="UniProtKB-KW"/>
</dbReference>
<evidence type="ECO:0000256" key="10">
    <source>
        <dbReference type="ARBA" id="ARBA00023251"/>
    </source>
</evidence>
<dbReference type="GO" id="GO:0050380">
    <property type="term" value="F:undecaprenyl-diphosphatase activity"/>
    <property type="evidence" value="ECO:0007669"/>
    <property type="project" value="UniProtKB-UniRule"/>
</dbReference>
<evidence type="ECO:0000313" key="16">
    <source>
        <dbReference type="Proteomes" id="UP001163821"/>
    </source>
</evidence>
<comment type="catalytic activity">
    <reaction evidence="13 14">
        <text>di-trans,octa-cis-undecaprenyl diphosphate + H2O = di-trans,octa-cis-undecaprenyl phosphate + phosphate + H(+)</text>
        <dbReference type="Rhea" id="RHEA:28094"/>
        <dbReference type="ChEBI" id="CHEBI:15377"/>
        <dbReference type="ChEBI" id="CHEBI:15378"/>
        <dbReference type="ChEBI" id="CHEBI:43474"/>
        <dbReference type="ChEBI" id="CHEBI:58405"/>
        <dbReference type="ChEBI" id="CHEBI:60392"/>
        <dbReference type="EC" id="3.6.1.27"/>
    </reaction>
</comment>
<evidence type="ECO:0000256" key="11">
    <source>
        <dbReference type="ARBA" id="ARBA00032707"/>
    </source>
</evidence>
<evidence type="ECO:0000256" key="8">
    <source>
        <dbReference type="ARBA" id="ARBA00022989"/>
    </source>
</evidence>
<evidence type="ECO:0000313" key="15">
    <source>
        <dbReference type="EMBL" id="MCW0484202.1"/>
    </source>
</evidence>
<evidence type="ECO:0000256" key="5">
    <source>
        <dbReference type="ARBA" id="ARBA00022475"/>
    </source>
</evidence>
<comment type="miscellaneous">
    <text evidence="14">Bacitracin is thought to be involved in the inhibition of peptidoglycan synthesis by sequestering undecaprenyl diphosphate, thereby reducing the pool of lipid carrier available.</text>
</comment>
<keyword evidence="6 14" id="KW-0812">Transmembrane</keyword>
<keyword evidence="14" id="KW-0961">Cell wall biogenesis/degradation</keyword>
<dbReference type="GO" id="GO:0008360">
    <property type="term" value="P:regulation of cell shape"/>
    <property type="evidence" value="ECO:0007669"/>
    <property type="project" value="UniProtKB-KW"/>
</dbReference>
<feature type="transmembrane region" description="Helical" evidence="14">
    <location>
        <begin position="215"/>
        <end position="233"/>
    </location>
</feature>
<feature type="transmembrane region" description="Helical" evidence="14">
    <location>
        <begin position="108"/>
        <end position="128"/>
    </location>
</feature>
<keyword evidence="5 14" id="KW-1003">Cell membrane</keyword>
<feature type="transmembrane region" description="Helical" evidence="14">
    <location>
        <begin position="245"/>
        <end position="264"/>
    </location>
</feature>
<evidence type="ECO:0000256" key="6">
    <source>
        <dbReference type="ARBA" id="ARBA00022692"/>
    </source>
</evidence>
<reference evidence="15" key="1">
    <citation type="submission" date="2022-10" db="EMBL/GenBank/DDBJ databases">
        <title>Gaoshiqiia sediminis gen. nov., sp. nov., isolated from coastal sediment.</title>
        <authorList>
            <person name="Yu W.X."/>
            <person name="Mu D.S."/>
            <person name="Du J.Z."/>
            <person name="Liang Y.Q."/>
        </authorList>
    </citation>
    <scope>NUCLEOTIDE SEQUENCE</scope>
    <source>
        <strain evidence="15">A06</strain>
    </source>
</reference>
<dbReference type="RefSeq" id="WP_282592795.1">
    <property type="nucleotide sequence ID" value="NZ_JAPAAF010000031.1"/>
</dbReference>